<dbReference type="EMBL" id="CP155571">
    <property type="protein sequence ID" value="XFO71434.1"/>
    <property type="molecule type" value="Genomic_DNA"/>
</dbReference>
<keyword evidence="3" id="KW-1185">Reference proteome</keyword>
<name>A0ABZ3IZ92_SPOA4</name>
<sequence>MKKGLTELVFIIDRSGSMGGLESDTIGGFNAMLKEQQAVEGDAVVTTVLFDDKYELLHDRIDIRAVASLTDKDYTVRETTALLDALGRTIHKIRAVQKHTANNYRAEKVLFVIITDGQENASREYSAERIKRRIERQKERYGWEFVFFGANMDAVMEAGKLGIAADHAQNYCADAIGTSVAYAAMSAFSTAYRGGKPFNGLDTSVKSENNSSDCVTHDELKATLAKLKAAVGGAKGAADDLVDVFGDIFEVAEANNGKIPDVNDIARQVLEDELKALEANSGDEARINELRNILK</sequence>
<dbReference type="InterPro" id="IPR002035">
    <property type="entry name" value="VWF_A"/>
</dbReference>
<evidence type="ECO:0000259" key="1">
    <source>
        <dbReference type="PROSITE" id="PS50234"/>
    </source>
</evidence>
<evidence type="ECO:0000313" key="2">
    <source>
        <dbReference type="EMBL" id="XFO71434.1"/>
    </source>
</evidence>
<gene>
    <name evidence="2" type="ORF">SPACI_014490</name>
</gene>
<proteinExistence type="predicted"/>
<dbReference type="RefSeq" id="WP_211285154.1">
    <property type="nucleotide sequence ID" value="NZ_CP155571.1"/>
</dbReference>
<dbReference type="Proteomes" id="UP000216052">
    <property type="component" value="Chromosome"/>
</dbReference>
<evidence type="ECO:0000313" key="3">
    <source>
        <dbReference type="Proteomes" id="UP000216052"/>
    </source>
</evidence>
<dbReference type="Gene3D" id="3.40.50.410">
    <property type="entry name" value="von Willebrand factor, type A domain"/>
    <property type="match status" value="1"/>
</dbReference>
<dbReference type="InterPro" id="IPR036465">
    <property type="entry name" value="vWFA_dom_sf"/>
</dbReference>
<dbReference type="PROSITE" id="PS50234">
    <property type="entry name" value="VWFA"/>
    <property type="match status" value="1"/>
</dbReference>
<protein>
    <recommendedName>
        <fullName evidence="1">VWFA domain-containing protein</fullName>
    </recommendedName>
</protein>
<dbReference type="SUPFAM" id="SSF53300">
    <property type="entry name" value="vWA-like"/>
    <property type="match status" value="1"/>
</dbReference>
<reference evidence="2" key="1">
    <citation type="submission" date="2024-05" db="EMBL/GenBank/DDBJ databases">
        <title>Isolation and characterization of Sporomusa carbonis sp. nov., a carboxydotrophic hydrogenogen in the genus of Sporomusa isolated from a charcoal burning pile.</title>
        <authorList>
            <person name="Boeer T."/>
            <person name="Rosenbaum F."/>
            <person name="Eysell L."/>
            <person name="Mueller V."/>
            <person name="Daniel R."/>
            <person name="Poehlein A."/>
        </authorList>
    </citation>
    <scope>NUCLEOTIDE SEQUENCE [LARGE SCALE GENOMIC DNA]</scope>
    <source>
        <strain evidence="2">DSM 3132</strain>
    </source>
</reference>
<accession>A0ABZ3IZ92</accession>
<feature type="domain" description="VWFA" evidence="1">
    <location>
        <begin position="7"/>
        <end position="149"/>
    </location>
</feature>
<organism evidence="2 3">
    <name type="scientific">Sporomusa acidovorans (strain ATCC 49682 / DSM 3132 / Mol)</name>
    <dbReference type="NCBI Taxonomy" id="1123286"/>
    <lineage>
        <taxon>Bacteria</taxon>
        <taxon>Bacillati</taxon>
        <taxon>Bacillota</taxon>
        <taxon>Negativicutes</taxon>
        <taxon>Selenomonadales</taxon>
        <taxon>Sporomusaceae</taxon>
        <taxon>Sporomusa</taxon>
    </lineage>
</organism>